<keyword evidence="1" id="KW-0472">Membrane</keyword>
<organism evidence="2 3">
    <name type="scientific">Nitzschia inconspicua</name>
    <dbReference type="NCBI Taxonomy" id="303405"/>
    <lineage>
        <taxon>Eukaryota</taxon>
        <taxon>Sar</taxon>
        <taxon>Stramenopiles</taxon>
        <taxon>Ochrophyta</taxon>
        <taxon>Bacillariophyta</taxon>
        <taxon>Bacillariophyceae</taxon>
        <taxon>Bacillariophycidae</taxon>
        <taxon>Bacillariales</taxon>
        <taxon>Bacillariaceae</taxon>
        <taxon>Nitzschia</taxon>
    </lineage>
</organism>
<comment type="caution">
    <text evidence="2">The sequence shown here is derived from an EMBL/GenBank/DDBJ whole genome shotgun (WGS) entry which is preliminary data.</text>
</comment>
<keyword evidence="1" id="KW-1133">Transmembrane helix</keyword>
<feature type="transmembrane region" description="Helical" evidence="1">
    <location>
        <begin position="226"/>
        <end position="252"/>
    </location>
</feature>
<gene>
    <name evidence="2" type="ORF">IV203_020588</name>
</gene>
<feature type="transmembrane region" description="Helical" evidence="1">
    <location>
        <begin position="115"/>
        <end position="139"/>
    </location>
</feature>
<feature type="transmembrane region" description="Helical" evidence="1">
    <location>
        <begin position="159"/>
        <end position="180"/>
    </location>
</feature>
<evidence type="ECO:0000256" key="1">
    <source>
        <dbReference type="SAM" id="Phobius"/>
    </source>
</evidence>
<protein>
    <submittedName>
        <fullName evidence="2">Uncharacterized protein</fullName>
    </submittedName>
</protein>
<accession>A0A9K3PF69</accession>
<reference evidence="2" key="1">
    <citation type="journal article" date="2021" name="Sci. Rep.">
        <title>Diploid genomic architecture of Nitzschia inconspicua, an elite biomass production diatom.</title>
        <authorList>
            <person name="Oliver A."/>
            <person name="Podell S."/>
            <person name="Pinowska A."/>
            <person name="Traller J.C."/>
            <person name="Smith S.R."/>
            <person name="McClure R."/>
            <person name="Beliaev A."/>
            <person name="Bohutskyi P."/>
            <person name="Hill E.A."/>
            <person name="Rabines A."/>
            <person name="Zheng H."/>
            <person name="Allen L.Z."/>
            <person name="Kuo A."/>
            <person name="Grigoriev I.V."/>
            <person name="Allen A.E."/>
            <person name="Hazlebeck D."/>
            <person name="Allen E.E."/>
        </authorList>
    </citation>
    <scope>NUCLEOTIDE SEQUENCE</scope>
    <source>
        <strain evidence="2">Hildebrandi</strain>
    </source>
</reference>
<name>A0A9K3PF69_9STRA</name>
<dbReference type="Proteomes" id="UP000693970">
    <property type="component" value="Unassembled WGS sequence"/>
</dbReference>
<dbReference type="EMBL" id="JAGRRH010000024">
    <property type="protein sequence ID" value="KAG7342644.1"/>
    <property type="molecule type" value="Genomic_DNA"/>
</dbReference>
<reference evidence="2" key="2">
    <citation type="submission" date="2021-04" db="EMBL/GenBank/DDBJ databases">
        <authorList>
            <person name="Podell S."/>
        </authorList>
    </citation>
    <scope>NUCLEOTIDE SEQUENCE</scope>
    <source>
        <strain evidence="2">Hildebrandi</strain>
    </source>
</reference>
<evidence type="ECO:0000313" key="2">
    <source>
        <dbReference type="EMBL" id="KAG7342644.1"/>
    </source>
</evidence>
<sequence length="264" mass="28965">MESSLTFRKFLATSMLQSPRVWCSVWLITLLENGTSSVTAALLPLTFHGSIVYLVFSDKNLSSGFVNEKEATNYKLSVLHGILCLLSLAALTSAREIRPELPAPKTLLNGIAQFIQFWLGVLHGAIAIGLSLNIGPISWEPAMFLVRDEPATSQPGLESVFPKYLGAIYCGISISFLYSATAGFTSLATQTATIPVMTYHFAALHFHMFGESHIVNPEKMDPQQILIDHGCLGILSMVVFFLIGVQLSNNPIKTSRSMRKMKKP</sequence>
<proteinExistence type="predicted"/>
<keyword evidence="1" id="KW-0812">Transmembrane</keyword>
<feature type="transmembrane region" description="Helical" evidence="1">
    <location>
        <begin position="76"/>
        <end position="94"/>
    </location>
</feature>
<keyword evidence="3" id="KW-1185">Reference proteome</keyword>
<evidence type="ECO:0000313" key="3">
    <source>
        <dbReference type="Proteomes" id="UP000693970"/>
    </source>
</evidence>
<dbReference type="AlphaFoldDB" id="A0A9K3PF69"/>